<organism evidence="2 3">
    <name type="scientific">Dendrobium thyrsiflorum</name>
    <name type="common">Pinecone-like raceme dendrobium</name>
    <name type="synonym">Orchid</name>
    <dbReference type="NCBI Taxonomy" id="117978"/>
    <lineage>
        <taxon>Eukaryota</taxon>
        <taxon>Viridiplantae</taxon>
        <taxon>Streptophyta</taxon>
        <taxon>Embryophyta</taxon>
        <taxon>Tracheophyta</taxon>
        <taxon>Spermatophyta</taxon>
        <taxon>Magnoliopsida</taxon>
        <taxon>Liliopsida</taxon>
        <taxon>Asparagales</taxon>
        <taxon>Orchidaceae</taxon>
        <taxon>Epidendroideae</taxon>
        <taxon>Malaxideae</taxon>
        <taxon>Dendrobiinae</taxon>
        <taxon>Dendrobium</taxon>
    </lineage>
</organism>
<accession>A0ABD0UYL0</accession>
<dbReference type="EMBL" id="JANQDX010000012">
    <property type="protein sequence ID" value="KAL0915537.1"/>
    <property type="molecule type" value="Genomic_DNA"/>
</dbReference>
<evidence type="ECO:0008006" key="4">
    <source>
        <dbReference type="Google" id="ProtNLM"/>
    </source>
</evidence>
<evidence type="ECO:0000313" key="3">
    <source>
        <dbReference type="Proteomes" id="UP001552299"/>
    </source>
</evidence>
<evidence type="ECO:0000313" key="2">
    <source>
        <dbReference type="EMBL" id="KAL0915537.1"/>
    </source>
</evidence>
<sequence>MINERKEKVTSASRIHIAVRVATAAFRFLFAIRSTFGCRIVRRLWLFLRGSSTPDSMILAAAIPVFFQIPHVTLMVLSTLSRGDFPYTKSWPLFSVEIRMGNPASTIIPLAKGDRPAVQQEVPAKSDHAYAPLPGFLTVYEFSLRVGLRFAPASKLIDILWICGVSLSQLSYRAMSIIMRLIVFFRDRRVVLSLVCLSRMGRLISDTQGRISFRPRWLDIRTQDPLNSWVNDFFFVQNDWNLQEKWEKLKNLLIPLHTGEEDLLKMLNLPDFDNIHYEVRYLSRYVDEEYLFKVGLSIQAGRSHAHACGSLSFPDRLGGAFEGWVATSETLTDFFNIRA</sequence>
<keyword evidence="3" id="KW-1185">Reference proteome</keyword>
<dbReference type="AlphaFoldDB" id="A0ABD0UYL0"/>
<name>A0ABD0UYL0_DENTH</name>
<evidence type="ECO:0000256" key="1">
    <source>
        <dbReference type="SAM" id="Phobius"/>
    </source>
</evidence>
<proteinExistence type="predicted"/>
<protein>
    <recommendedName>
        <fullName evidence="4">Transmembrane protein</fullName>
    </recommendedName>
</protein>
<reference evidence="2 3" key="1">
    <citation type="journal article" date="2024" name="Plant Biotechnol. J.">
        <title>Dendrobium thyrsiflorum genome and its molecular insights into genes involved in important horticultural traits.</title>
        <authorList>
            <person name="Chen B."/>
            <person name="Wang J.Y."/>
            <person name="Zheng P.J."/>
            <person name="Li K.L."/>
            <person name="Liang Y.M."/>
            <person name="Chen X.F."/>
            <person name="Zhang C."/>
            <person name="Zhao X."/>
            <person name="He X."/>
            <person name="Zhang G.Q."/>
            <person name="Liu Z.J."/>
            <person name="Xu Q."/>
        </authorList>
    </citation>
    <scope>NUCLEOTIDE SEQUENCE [LARGE SCALE GENOMIC DNA]</scope>
    <source>
        <strain evidence="2">GZMU011</strain>
    </source>
</reference>
<keyword evidence="1" id="KW-1133">Transmembrane helix</keyword>
<gene>
    <name evidence="2" type="ORF">M5K25_015963</name>
</gene>
<keyword evidence="1" id="KW-0472">Membrane</keyword>
<comment type="caution">
    <text evidence="2">The sequence shown here is derived from an EMBL/GenBank/DDBJ whole genome shotgun (WGS) entry which is preliminary data.</text>
</comment>
<feature type="transmembrane region" description="Helical" evidence="1">
    <location>
        <begin position="57"/>
        <end position="77"/>
    </location>
</feature>
<dbReference type="Proteomes" id="UP001552299">
    <property type="component" value="Unassembled WGS sequence"/>
</dbReference>
<keyword evidence="1" id="KW-0812">Transmembrane</keyword>
<feature type="transmembrane region" description="Helical" evidence="1">
    <location>
        <begin position="15"/>
        <end position="36"/>
    </location>
</feature>